<keyword evidence="2" id="KW-1185">Reference proteome</keyword>
<gene>
    <name evidence="1" type="ORF">ACFSW5_03790</name>
</gene>
<dbReference type="Proteomes" id="UP001597493">
    <property type="component" value="Unassembled WGS sequence"/>
</dbReference>
<reference evidence="2" key="1">
    <citation type="journal article" date="2019" name="Int. J. Syst. Evol. Microbiol.">
        <title>The Global Catalogue of Microorganisms (GCM) 10K type strain sequencing project: providing services to taxonomists for standard genome sequencing and annotation.</title>
        <authorList>
            <consortium name="The Broad Institute Genomics Platform"/>
            <consortium name="The Broad Institute Genome Sequencing Center for Infectious Disease"/>
            <person name="Wu L."/>
            <person name="Ma J."/>
        </authorList>
    </citation>
    <scope>NUCLEOTIDE SEQUENCE [LARGE SCALE GENOMIC DNA]</scope>
    <source>
        <strain evidence="2">TISTR 1827</strain>
    </source>
</reference>
<organism evidence="1 2">
    <name type="scientific">Paenibacillus thailandensis</name>
    <dbReference type="NCBI Taxonomy" id="393250"/>
    <lineage>
        <taxon>Bacteria</taxon>
        <taxon>Bacillati</taxon>
        <taxon>Bacillota</taxon>
        <taxon>Bacilli</taxon>
        <taxon>Bacillales</taxon>
        <taxon>Paenibacillaceae</taxon>
        <taxon>Paenibacillus</taxon>
    </lineage>
</organism>
<accession>A0ABW5QSH7</accession>
<comment type="caution">
    <text evidence="1">The sequence shown here is derived from an EMBL/GenBank/DDBJ whole genome shotgun (WGS) entry which is preliminary data.</text>
</comment>
<protein>
    <recommendedName>
        <fullName evidence="3">Uracil-DNA glycosylase-like domain-containing protein</fullName>
    </recommendedName>
</protein>
<dbReference type="EMBL" id="JBHUMY010000003">
    <property type="protein sequence ID" value="MFD2659383.1"/>
    <property type="molecule type" value="Genomic_DNA"/>
</dbReference>
<evidence type="ECO:0000313" key="2">
    <source>
        <dbReference type="Proteomes" id="UP001597493"/>
    </source>
</evidence>
<sequence length="245" mass="27885">MIDLNRYNRYIAGLPDRELTKEDLLVPELLIEEQDDLKMYYIPFNTVNAEAKVFIIGITPGFTQMEIAIRQARTDFLNGLPDEEVYRRAKRQASFAGSMRRNLIAMLDELGLPDALSLRSSADLFQNRNDLLHTTSVVRYPVFAKGRNYTGHNPEILKSPMLSRFACGLFRWEIETVGQALVIPLGKAVSGVLRHFINEGIVPENRCLLDFPHPSGANGHRRPQFESLKSEHRKRIADWFGASQA</sequence>
<evidence type="ECO:0000313" key="1">
    <source>
        <dbReference type="EMBL" id="MFD2659383.1"/>
    </source>
</evidence>
<evidence type="ECO:0008006" key="3">
    <source>
        <dbReference type="Google" id="ProtNLM"/>
    </source>
</evidence>
<name>A0ABW5QSH7_9BACL</name>
<dbReference type="SUPFAM" id="SSF52141">
    <property type="entry name" value="Uracil-DNA glycosylase-like"/>
    <property type="match status" value="1"/>
</dbReference>
<proteinExistence type="predicted"/>
<dbReference type="RefSeq" id="WP_379270073.1">
    <property type="nucleotide sequence ID" value="NZ_JBHUGT010000037.1"/>
</dbReference>
<dbReference type="InterPro" id="IPR036895">
    <property type="entry name" value="Uracil-DNA_glycosylase-like_sf"/>
</dbReference>